<proteinExistence type="predicted"/>
<organism evidence="1 2">
    <name type="scientific">Symbiodinium microadriaticum</name>
    <name type="common">Dinoflagellate</name>
    <name type="synonym">Zooxanthella microadriatica</name>
    <dbReference type="NCBI Taxonomy" id="2951"/>
    <lineage>
        <taxon>Eukaryota</taxon>
        <taxon>Sar</taxon>
        <taxon>Alveolata</taxon>
        <taxon>Dinophyceae</taxon>
        <taxon>Suessiales</taxon>
        <taxon>Symbiodiniaceae</taxon>
        <taxon>Symbiodinium</taxon>
    </lineage>
</organism>
<dbReference type="OrthoDB" id="10508119at2759"/>
<protein>
    <submittedName>
        <fullName evidence="1">Uncharacterized protein</fullName>
    </submittedName>
</protein>
<evidence type="ECO:0000313" key="2">
    <source>
        <dbReference type="Proteomes" id="UP000186817"/>
    </source>
</evidence>
<gene>
    <name evidence="1" type="ORF">AK812_SmicGene12928</name>
</gene>
<dbReference type="EMBL" id="LSRX01000219">
    <property type="protein sequence ID" value="OLQ04062.1"/>
    <property type="molecule type" value="Genomic_DNA"/>
</dbReference>
<evidence type="ECO:0000313" key="1">
    <source>
        <dbReference type="EMBL" id="OLQ04062.1"/>
    </source>
</evidence>
<dbReference type="AlphaFoldDB" id="A0A1Q9E9H1"/>
<reference evidence="1 2" key="1">
    <citation type="submission" date="2016-02" db="EMBL/GenBank/DDBJ databases">
        <title>Genome analysis of coral dinoflagellate symbionts highlights evolutionary adaptations to a symbiotic lifestyle.</title>
        <authorList>
            <person name="Aranda M."/>
            <person name="Li Y."/>
            <person name="Liew Y.J."/>
            <person name="Baumgarten S."/>
            <person name="Simakov O."/>
            <person name="Wilson M."/>
            <person name="Piel J."/>
            <person name="Ashoor H."/>
            <person name="Bougouffa S."/>
            <person name="Bajic V.B."/>
            <person name="Ryu T."/>
            <person name="Ravasi T."/>
            <person name="Bayer T."/>
            <person name="Micklem G."/>
            <person name="Kim H."/>
            <person name="Bhak J."/>
            <person name="Lajeunesse T.C."/>
            <person name="Voolstra C.R."/>
        </authorList>
    </citation>
    <scope>NUCLEOTIDE SEQUENCE [LARGE SCALE GENOMIC DNA]</scope>
    <source>
        <strain evidence="1 2">CCMP2467</strain>
    </source>
</reference>
<dbReference type="Proteomes" id="UP000186817">
    <property type="component" value="Unassembled WGS sequence"/>
</dbReference>
<comment type="caution">
    <text evidence="1">The sequence shown here is derived from an EMBL/GenBank/DDBJ whole genome shotgun (WGS) entry which is preliminary data.</text>
</comment>
<keyword evidence="2" id="KW-1185">Reference proteome</keyword>
<sequence>MAAYRRRQGESEVDVRARRLVLWEHALVLDLGDIRLPKPFLGQVNEKCVGSNRKQERERPTSWIVPGEVMTTQALPLVVLHGANLLHRDLSGMPGPAHTDAPDLSEVLDLADPEGPSRLPLCG</sequence>
<accession>A0A1Q9E9H1</accession>
<name>A0A1Q9E9H1_SYMMI</name>